<gene>
    <name evidence="1" type="ORF">MM415A04822_0005</name>
</gene>
<dbReference type="EMBL" id="MT141693">
    <property type="protein sequence ID" value="QJA69290.1"/>
    <property type="molecule type" value="Genomic_DNA"/>
</dbReference>
<sequence length="65" mass="7525">MDCKSCGSTNLDMQGSAIVGSDRTESWAKDFLDDMMYTCLDCKSTFIYKKIYLPGKKWYMEEDTK</sequence>
<evidence type="ECO:0000313" key="1">
    <source>
        <dbReference type="EMBL" id="QJA69290.1"/>
    </source>
</evidence>
<organism evidence="1">
    <name type="scientific">viral metagenome</name>
    <dbReference type="NCBI Taxonomy" id="1070528"/>
    <lineage>
        <taxon>unclassified sequences</taxon>
        <taxon>metagenomes</taxon>
        <taxon>organismal metagenomes</taxon>
    </lineage>
</organism>
<protein>
    <submittedName>
        <fullName evidence="1">Uncharacterized protein</fullName>
    </submittedName>
</protein>
<accession>A0A6M3JHN0</accession>
<proteinExistence type="predicted"/>
<reference evidence="1" key="1">
    <citation type="submission" date="2020-03" db="EMBL/GenBank/DDBJ databases">
        <title>The deep terrestrial virosphere.</title>
        <authorList>
            <person name="Holmfeldt K."/>
            <person name="Nilsson E."/>
            <person name="Simone D."/>
            <person name="Lopez-Fernandez M."/>
            <person name="Wu X."/>
            <person name="de Brujin I."/>
            <person name="Lundin D."/>
            <person name="Andersson A."/>
            <person name="Bertilsson S."/>
            <person name="Dopson M."/>
        </authorList>
    </citation>
    <scope>NUCLEOTIDE SEQUENCE</scope>
    <source>
        <strain evidence="1">MM415A04822</strain>
    </source>
</reference>
<dbReference type="AlphaFoldDB" id="A0A6M3JHN0"/>
<name>A0A6M3JHN0_9ZZZZ</name>